<gene>
    <name evidence="1" type="ORF">M9H77_04408</name>
</gene>
<comment type="caution">
    <text evidence="1">The sequence shown here is derived from an EMBL/GenBank/DDBJ whole genome shotgun (WGS) entry which is preliminary data.</text>
</comment>
<name>A0ACC0CE23_CATRO</name>
<protein>
    <submittedName>
        <fullName evidence="1">Uncharacterized protein</fullName>
    </submittedName>
</protein>
<accession>A0ACC0CE23</accession>
<reference evidence="2" key="1">
    <citation type="journal article" date="2023" name="Nat. Plants">
        <title>Single-cell RNA sequencing provides a high-resolution roadmap for understanding the multicellular compartmentation of specialized metabolism.</title>
        <authorList>
            <person name="Sun S."/>
            <person name="Shen X."/>
            <person name="Li Y."/>
            <person name="Li Y."/>
            <person name="Wang S."/>
            <person name="Li R."/>
            <person name="Zhang H."/>
            <person name="Shen G."/>
            <person name="Guo B."/>
            <person name="Wei J."/>
            <person name="Xu J."/>
            <person name="St-Pierre B."/>
            <person name="Chen S."/>
            <person name="Sun C."/>
        </authorList>
    </citation>
    <scope>NUCLEOTIDE SEQUENCE [LARGE SCALE GENOMIC DNA]</scope>
</reference>
<evidence type="ECO:0000313" key="2">
    <source>
        <dbReference type="Proteomes" id="UP001060085"/>
    </source>
</evidence>
<dbReference type="Proteomes" id="UP001060085">
    <property type="component" value="Linkage Group LG01"/>
</dbReference>
<organism evidence="1 2">
    <name type="scientific">Catharanthus roseus</name>
    <name type="common">Madagascar periwinkle</name>
    <name type="synonym">Vinca rosea</name>
    <dbReference type="NCBI Taxonomy" id="4058"/>
    <lineage>
        <taxon>Eukaryota</taxon>
        <taxon>Viridiplantae</taxon>
        <taxon>Streptophyta</taxon>
        <taxon>Embryophyta</taxon>
        <taxon>Tracheophyta</taxon>
        <taxon>Spermatophyta</taxon>
        <taxon>Magnoliopsida</taxon>
        <taxon>eudicotyledons</taxon>
        <taxon>Gunneridae</taxon>
        <taxon>Pentapetalae</taxon>
        <taxon>asterids</taxon>
        <taxon>lamiids</taxon>
        <taxon>Gentianales</taxon>
        <taxon>Apocynaceae</taxon>
        <taxon>Rauvolfioideae</taxon>
        <taxon>Vinceae</taxon>
        <taxon>Catharanthinae</taxon>
        <taxon>Catharanthus</taxon>
    </lineage>
</organism>
<proteinExistence type="predicted"/>
<sequence>MAIWRRKRKRKENGWLVEVADYSTRSACRVKVLVMIMCSEASKNCTWIRRLVEGQKGLETKVGLRVDLINSGRSEVQYYSILSIDECKTELIVSTPVDVSKIAEVKHPDYDTYVERGSEQNGRVPFLSGMKARKLLWKGCQGYLAYLLNKPKEEVELEIVPVMKEFIDVFYKELTTLPPDRELEFSIELVSCAKPISRTLYQIAHEELRELKKQLQELLQQGYIHLSTSPWGASDLLVKKKYGTLECV</sequence>
<keyword evidence="2" id="KW-1185">Reference proteome</keyword>
<evidence type="ECO:0000313" key="1">
    <source>
        <dbReference type="EMBL" id="KAI5683180.1"/>
    </source>
</evidence>
<dbReference type="EMBL" id="CM044701">
    <property type="protein sequence ID" value="KAI5683180.1"/>
    <property type="molecule type" value="Genomic_DNA"/>
</dbReference>